<dbReference type="GO" id="GO:0015087">
    <property type="term" value="F:cobalt ion transmembrane transporter activity"/>
    <property type="evidence" value="ECO:0007669"/>
    <property type="project" value="TreeGrafter"/>
</dbReference>
<evidence type="ECO:0000256" key="2">
    <source>
        <dbReference type="ARBA" id="ARBA00009765"/>
    </source>
</evidence>
<dbReference type="Gene3D" id="1.20.58.340">
    <property type="entry name" value="Magnesium transport protein CorA, transmembrane region"/>
    <property type="match status" value="2"/>
</dbReference>
<dbReference type="EMBL" id="FNUT01000009">
    <property type="protein sequence ID" value="SEG54543.1"/>
    <property type="molecule type" value="Genomic_DNA"/>
</dbReference>
<feature type="transmembrane region" description="Helical" evidence="12">
    <location>
        <begin position="275"/>
        <end position="295"/>
    </location>
</feature>
<comment type="subcellular location">
    <subcellularLocation>
        <location evidence="1">Cell membrane</location>
        <topology evidence="1">Multi-pass membrane protein</topology>
    </subcellularLocation>
</comment>
<evidence type="ECO:0000256" key="6">
    <source>
        <dbReference type="ARBA" id="ARBA00022842"/>
    </source>
</evidence>
<accession>A0A1H6B111</accession>
<dbReference type="Pfam" id="PF01544">
    <property type="entry name" value="CorA"/>
    <property type="match status" value="1"/>
</dbReference>
<dbReference type="InterPro" id="IPR045861">
    <property type="entry name" value="CorA_cytoplasmic_dom"/>
</dbReference>
<organism evidence="13 14">
    <name type="scientific">Sphingobacterium lactis</name>
    <dbReference type="NCBI Taxonomy" id="797291"/>
    <lineage>
        <taxon>Bacteria</taxon>
        <taxon>Pseudomonadati</taxon>
        <taxon>Bacteroidota</taxon>
        <taxon>Sphingobacteriia</taxon>
        <taxon>Sphingobacteriales</taxon>
        <taxon>Sphingobacteriaceae</taxon>
        <taxon>Sphingobacterium</taxon>
    </lineage>
</organism>
<dbReference type="OrthoDB" id="9803416at2"/>
<dbReference type="GO" id="GO:0000287">
    <property type="term" value="F:magnesium ion binding"/>
    <property type="evidence" value="ECO:0007669"/>
    <property type="project" value="TreeGrafter"/>
</dbReference>
<keyword evidence="4" id="KW-1003">Cell membrane</keyword>
<dbReference type="GO" id="GO:0005886">
    <property type="term" value="C:plasma membrane"/>
    <property type="evidence" value="ECO:0007669"/>
    <property type="project" value="UniProtKB-SubCell"/>
</dbReference>
<evidence type="ECO:0000256" key="4">
    <source>
        <dbReference type="ARBA" id="ARBA00022475"/>
    </source>
</evidence>
<keyword evidence="14" id="KW-1185">Reference proteome</keyword>
<comment type="catalytic activity">
    <reaction evidence="10">
        <text>Mg(2+)(in) = Mg(2+)(out)</text>
        <dbReference type="Rhea" id="RHEA:29827"/>
        <dbReference type="ChEBI" id="CHEBI:18420"/>
    </reaction>
</comment>
<evidence type="ECO:0000313" key="13">
    <source>
        <dbReference type="EMBL" id="SEG54543.1"/>
    </source>
</evidence>
<evidence type="ECO:0000256" key="1">
    <source>
        <dbReference type="ARBA" id="ARBA00004651"/>
    </source>
</evidence>
<dbReference type="GO" id="GO:0015095">
    <property type="term" value="F:magnesium ion transmembrane transporter activity"/>
    <property type="evidence" value="ECO:0007669"/>
    <property type="project" value="TreeGrafter"/>
</dbReference>
<comment type="function">
    <text evidence="11">Mediates influx of magnesium ions. Alternates between open and closed states. Activated by low cytoplasmic Mg(2+) levels. Inactive when cytoplasmic Mg(2+) levels are high.</text>
</comment>
<evidence type="ECO:0000256" key="10">
    <source>
        <dbReference type="ARBA" id="ARBA00034269"/>
    </source>
</evidence>
<sequence>MVKQILQKELHGYDWYDITDPILADFDGLKEKYQLNDASIKDCLEIGHLPKIEEFEHYHFLIIRSIADNFPETSDTLMDLTLRISIFYDEDFILTVHRGDINFLNELIDMDTTNKKLKSSKSLVNSLVSASLKTFEKLIIDVLSEKLDDYEEIVFLHNRRKPFLRRLYYLKRQIDLIRIVLTLYKDIVDYFHMPEYRNIYTQDLRDIYARTSTLYRNIAENTAQLLSVYFNIESNHTNEIMRTLTIISVFFMPLTFIVGVYGMNFEFMPELGWKHGYLFVWIAMAVVSIGIYIWFKRKRWL</sequence>
<keyword evidence="7 12" id="KW-1133">Transmembrane helix</keyword>
<evidence type="ECO:0000256" key="12">
    <source>
        <dbReference type="SAM" id="Phobius"/>
    </source>
</evidence>
<evidence type="ECO:0000256" key="3">
    <source>
        <dbReference type="ARBA" id="ARBA00022448"/>
    </source>
</evidence>
<dbReference type="GO" id="GO:0050897">
    <property type="term" value="F:cobalt ion binding"/>
    <property type="evidence" value="ECO:0007669"/>
    <property type="project" value="TreeGrafter"/>
</dbReference>
<dbReference type="InterPro" id="IPR002523">
    <property type="entry name" value="MgTranspt_CorA/ZnTranspt_ZntB"/>
</dbReference>
<dbReference type="SUPFAM" id="SSF143865">
    <property type="entry name" value="CorA soluble domain-like"/>
    <property type="match status" value="1"/>
</dbReference>
<evidence type="ECO:0000256" key="5">
    <source>
        <dbReference type="ARBA" id="ARBA00022692"/>
    </source>
</evidence>
<evidence type="ECO:0000256" key="11">
    <source>
        <dbReference type="ARBA" id="ARBA00045497"/>
    </source>
</evidence>
<keyword evidence="3" id="KW-0813">Transport</keyword>
<evidence type="ECO:0000256" key="7">
    <source>
        <dbReference type="ARBA" id="ARBA00022989"/>
    </source>
</evidence>
<dbReference type="Gene3D" id="3.30.460.20">
    <property type="entry name" value="CorA soluble domain-like"/>
    <property type="match status" value="1"/>
</dbReference>
<evidence type="ECO:0000256" key="9">
    <source>
        <dbReference type="ARBA" id="ARBA00023136"/>
    </source>
</evidence>
<proteinExistence type="inferred from homology"/>
<name>A0A1H6B111_9SPHI</name>
<dbReference type="PANTHER" id="PTHR46494">
    <property type="entry name" value="CORA FAMILY METAL ION TRANSPORTER (EUROFUNG)"/>
    <property type="match status" value="1"/>
</dbReference>
<dbReference type="InterPro" id="IPR045863">
    <property type="entry name" value="CorA_TM1_TM2"/>
</dbReference>
<dbReference type="CDD" id="cd12832">
    <property type="entry name" value="TmCorA-like_u3"/>
    <property type="match status" value="1"/>
</dbReference>
<keyword evidence="5 12" id="KW-0812">Transmembrane</keyword>
<keyword evidence="9 12" id="KW-0472">Membrane</keyword>
<dbReference type="FunFam" id="1.20.58.340:FF:000004">
    <property type="entry name" value="Magnesium transport protein CorA"/>
    <property type="match status" value="1"/>
</dbReference>
<evidence type="ECO:0000313" key="14">
    <source>
        <dbReference type="Proteomes" id="UP000236731"/>
    </source>
</evidence>
<reference evidence="14" key="1">
    <citation type="submission" date="2016-10" db="EMBL/GenBank/DDBJ databases">
        <authorList>
            <person name="Varghese N."/>
            <person name="Submissions S."/>
        </authorList>
    </citation>
    <scope>NUCLEOTIDE SEQUENCE [LARGE SCALE GENOMIC DNA]</scope>
    <source>
        <strain evidence="14">DSM 22361</strain>
    </source>
</reference>
<keyword evidence="8" id="KW-0406">Ion transport</keyword>
<dbReference type="SUPFAM" id="SSF144083">
    <property type="entry name" value="Magnesium transport protein CorA, transmembrane region"/>
    <property type="match status" value="1"/>
</dbReference>
<protein>
    <submittedName>
        <fullName evidence="13">Magnesium transporter</fullName>
    </submittedName>
</protein>
<evidence type="ECO:0000256" key="8">
    <source>
        <dbReference type="ARBA" id="ARBA00023065"/>
    </source>
</evidence>
<dbReference type="Proteomes" id="UP000236731">
    <property type="component" value="Unassembled WGS sequence"/>
</dbReference>
<feature type="transmembrane region" description="Helical" evidence="12">
    <location>
        <begin position="244"/>
        <end position="263"/>
    </location>
</feature>
<gene>
    <name evidence="13" type="ORF">SAMN05421877_10994</name>
</gene>
<dbReference type="AlphaFoldDB" id="A0A1H6B111"/>
<comment type="similarity">
    <text evidence="2">Belongs to the CorA metal ion transporter (MIT) (TC 1.A.35) family.</text>
</comment>
<keyword evidence="6" id="KW-0460">Magnesium</keyword>
<dbReference type="RefSeq" id="WP_103907008.1">
    <property type="nucleotide sequence ID" value="NZ_CP049246.1"/>
</dbReference>
<dbReference type="PANTHER" id="PTHR46494:SF1">
    <property type="entry name" value="CORA FAMILY METAL ION TRANSPORTER (EUROFUNG)"/>
    <property type="match status" value="1"/>
</dbReference>